<comment type="caution">
    <text evidence="2">The sequence shown here is derived from an EMBL/GenBank/DDBJ whole genome shotgun (WGS) entry which is preliminary data.</text>
</comment>
<evidence type="ECO:0000313" key="3">
    <source>
        <dbReference type="Proteomes" id="UP000277326"/>
    </source>
</evidence>
<protein>
    <recommendedName>
        <fullName evidence="1">C2H2-type domain-containing protein</fullName>
    </recommendedName>
</protein>
<accession>A0A3M0CX49</accession>
<sequence>MTEAFVCPICEHACKTRNHLREHLHDRHHKSDIIDRYLAELEGQAGSP</sequence>
<dbReference type="InterPro" id="IPR013087">
    <property type="entry name" value="Znf_C2H2_type"/>
</dbReference>
<proteinExistence type="predicted"/>
<gene>
    <name evidence="2" type="ORF">ATH50_2872</name>
</gene>
<dbReference type="OrthoDB" id="89947at2157"/>
<dbReference type="AlphaFoldDB" id="A0A3M0CX49"/>
<evidence type="ECO:0000259" key="1">
    <source>
        <dbReference type="PROSITE" id="PS00028"/>
    </source>
</evidence>
<feature type="domain" description="C2H2-type" evidence="1">
    <location>
        <begin position="7"/>
        <end position="29"/>
    </location>
</feature>
<reference evidence="2 3" key="1">
    <citation type="journal article" date="2015" name="Stand. Genomic Sci.">
        <title>Genomic Encyclopedia of Bacterial and Archaeal Type Strains, Phase III: the genomes of soil and plant-associated and newly described type strains.</title>
        <authorList>
            <person name="Whitman W.B."/>
            <person name="Woyke T."/>
            <person name="Klenk H.P."/>
            <person name="Zhou Y."/>
            <person name="Lilburn T.G."/>
            <person name="Beck B.J."/>
            <person name="De Vos P."/>
            <person name="Vandamme P."/>
            <person name="Eisen J.A."/>
            <person name="Garrity G."/>
            <person name="Hugenholtz P."/>
            <person name="Kyrpides N.C."/>
        </authorList>
    </citation>
    <scope>NUCLEOTIDE SEQUENCE [LARGE SCALE GENOMIC DNA]</scope>
    <source>
        <strain evidence="2 3">CGMCC 1.10124</strain>
    </source>
</reference>
<organism evidence="2 3">
    <name type="scientific">Haloplanus aerogenes</name>
    <dbReference type="NCBI Taxonomy" id="660522"/>
    <lineage>
        <taxon>Archaea</taxon>
        <taxon>Methanobacteriati</taxon>
        <taxon>Methanobacteriota</taxon>
        <taxon>Stenosarchaea group</taxon>
        <taxon>Halobacteria</taxon>
        <taxon>Halobacteriales</taxon>
        <taxon>Haloferacaceae</taxon>
        <taxon>Haloplanus</taxon>
    </lineage>
</organism>
<name>A0A3M0CX49_9EURY</name>
<dbReference type="EMBL" id="REFS01000005">
    <property type="protein sequence ID" value="RMB13534.1"/>
    <property type="molecule type" value="Genomic_DNA"/>
</dbReference>
<evidence type="ECO:0000313" key="2">
    <source>
        <dbReference type="EMBL" id="RMB13534.1"/>
    </source>
</evidence>
<dbReference type="Proteomes" id="UP000277326">
    <property type="component" value="Unassembled WGS sequence"/>
</dbReference>
<dbReference type="GeneID" id="44638314"/>
<dbReference type="RefSeq" id="WP_158601187.1">
    <property type="nucleotide sequence ID" value="NZ_CP034145.1"/>
</dbReference>
<dbReference type="PROSITE" id="PS00028">
    <property type="entry name" value="ZINC_FINGER_C2H2_1"/>
    <property type="match status" value="1"/>
</dbReference>